<dbReference type="Gene3D" id="3.90.180.10">
    <property type="entry name" value="Medium-chain alcohol dehydrogenases, catalytic domain"/>
    <property type="match status" value="1"/>
</dbReference>
<evidence type="ECO:0000256" key="4">
    <source>
        <dbReference type="ARBA" id="ARBA00022833"/>
    </source>
</evidence>
<dbReference type="PANTHER" id="PTHR43161">
    <property type="entry name" value="SORBITOL DEHYDROGENASE"/>
    <property type="match status" value="1"/>
</dbReference>
<keyword evidence="4 6" id="KW-0862">Zinc</keyword>
<organism evidence="8 9">
    <name type="scientific">Devosia enhydra</name>
    <dbReference type="NCBI Taxonomy" id="665118"/>
    <lineage>
        <taxon>Bacteria</taxon>
        <taxon>Pseudomonadati</taxon>
        <taxon>Pseudomonadota</taxon>
        <taxon>Alphaproteobacteria</taxon>
        <taxon>Hyphomicrobiales</taxon>
        <taxon>Devosiaceae</taxon>
        <taxon>Devosia</taxon>
    </lineage>
</organism>
<feature type="domain" description="Enoyl reductase (ER)" evidence="7">
    <location>
        <begin position="9"/>
        <end position="342"/>
    </location>
</feature>
<dbReference type="AlphaFoldDB" id="A0A1K2HS28"/>
<name>A0A1K2HS28_9HYPH</name>
<dbReference type="OrthoDB" id="9777681at2"/>
<dbReference type="RefSeq" id="WP_072338421.1">
    <property type="nucleotide sequence ID" value="NZ_FPKU01000001.1"/>
</dbReference>
<dbReference type="GO" id="GO:0016616">
    <property type="term" value="F:oxidoreductase activity, acting on the CH-OH group of donors, NAD or NADP as acceptor"/>
    <property type="evidence" value="ECO:0007669"/>
    <property type="project" value="UniProtKB-ARBA"/>
</dbReference>
<dbReference type="Proteomes" id="UP000183447">
    <property type="component" value="Unassembled WGS sequence"/>
</dbReference>
<dbReference type="InterPro" id="IPR011032">
    <property type="entry name" value="GroES-like_sf"/>
</dbReference>
<evidence type="ECO:0000259" key="7">
    <source>
        <dbReference type="SMART" id="SM00829"/>
    </source>
</evidence>
<sequence>MTKALVIHAQHDLRIDPISCGEPGPGEVLVAMARGGICGSDLHYYHHGGIGTAIRLKGPMVLGHEVSGRVAALGSGVDHLAVGDLVAVNPSSPCGRCTYCRSGLPNHCLEMTFLGSAMRFPHADGGFRSQMVVRAENCVPAAGLSPEAAAMAEPLAVCLHALHQAGDIVGKRVLVTGCGPIGLLCVMLARRLGAAEVTATDIGETALERARALGADTALNVGLDPDWQARHAARKGHFDVQFECSGAPQALATGVAVLRPRGIIVQVGLGGDIVVPLQQITAKELQLRGSFRFTSAFAEAVALLRRGVLSVDGMVTQHFALDDAREAFETASNRNIANKVQLVFDA</sequence>
<dbReference type="SUPFAM" id="SSF51735">
    <property type="entry name" value="NAD(P)-binding Rossmann-fold domains"/>
    <property type="match status" value="1"/>
</dbReference>
<protein>
    <submittedName>
        <fullName evidence="8">L-idonate 5-dehydrogenase</fullName>
    </submittedName>
</protein>
<reference evidence="8 9" key="1">
    <citation type="submission" date="2016-11" db="EMBL/GenBank/DDBJ databases">
        <authorList>
            <person name="Jaros S."/>
            <person name="Januszkiewicz K."/>
            <person name="Wedrychowicz H."/>
        </authorList>
    </citation>
    <scope>NUCLEOTIDE SEQUENCE [LARGE SCALE GENOMIC DNA]</scope>
    <source>
        <strain evidence="8 9">ATCC 23634</strain>
    </source>
</reference>
<gene>
    <name evidence="8" type="ORF">SAMN02983003_0035</name>
</gene>
<comment type="cofactor">
    <cofactor evidence="1 6">
        <name>Zn(2+)</name>
        <dbReference type="ChEBI" id="CHEBI:29105"/>
    </cofactor>
</comment>
<dbReference type="InterPro" id="IPR013154">
    <property type="entry name" value="ADH-like_N"/>
</dbReference>
<keyword evidence="9" id="KW-1185">Reference proteome</keyword>
<dbReference type="SUPFAM" id="SSF50129">
    <property type="entry name" value="GroES-like"/>
    <property type="match status" value="1"/>
</dbReference>
<keyword evidence="5" id="KW-0560">Oxidoreductase</keyword>
<evidence type="ECO:0000256" key="5">
    <source>
        <dbReference type="ARBA" id="ARBA00023002"/>
    </source>
</evidence>
<dbReference type="Pfam" id="PF08240">
    <property type="entry name" value="ADH_N"/>
    <property type="match status" value="1"/>
</dbReference>
<dbReference type="GO" id="GO:0008270">
    <property type="term" value="F:zinc ion binding"/>
    <property type="evidence" value="ECO:0007669"/>
    <property type="project" value="InterPro"/>
</dbReference>
<dbReference type="CDD" id="cd08232">
    <property type="entry name" value="idonate-5-DH"/>
    <property type="match status" value="1"/>
</dbReference>
<dbReference type="Pfam" id="PF00107">
    <property type="entry name" value="ADH_zinc_N"/>
    <property type="match status" value="1"/>
</dbReference>
<keyword evidence="3 6" id="KW-0479">Metal-binding</keyword>
<evidence type="ECO:0000256" key="1">
    <source>
        <dbReference type="ARBA" id="ARBA00001947"/>
    </source>
</evidence>
<evidence type="ECO:0000256" key="3">
    <source>
        <dbReference type="ARBA" id="ARBA00022723"/>
    </source>
</evidence>
<dbReference type="InterPro" id="IPR020843">
    <property type="entry name" value="ER"/>
</dbReference>
<dbReference type="EMBL" id="FPKU01000001">
    <property type="protein sequence ID" value="SFZ80625.1"/>
    <property type="molecule type" value="Genomic_DNA"/>
</dbReference>
<dbReference type="PANTHER" id="PTHR43161:SF9">
    <property type="entry name" value="SORBITOL DEHYDROGENASE"/>
    <property type="match status" value="1"/>
</dbReference>
<dbReference type="InterPro" id="IPR036291">
    <property type="entry name" value="NAD(P)-bd_dom_sf"/>
</dbReference>
<comment type="similarity">
    <text evidence="2 6">Belongs to the zinc-containing alcohol dehydrogenase family.</text>
</comment>
<dbReference type="InterPro" id="IPR013149">
    <property type="entry name" value="ADH-like_C"/>
</dbReference>
<evidence type="ECO:0000313" key="8">
    <source>
        <dbReference type="EMBL" id="SFZ80625.1"/>
    </source>
</evidence>
<proteinExistence type="inferred from homology"/>
<dbReference type="InterPro" id="IPR002328">
    <property type="entry name" value="ADH_Zn_CS"/>
</dbReference>
<dbReference type="PROSITE" id="PS00059">
    <property type="entry name" value="ADH_ZINC"/>
    <property type="match status" value="1"/>
</dbReference>
<dbReference type="SMART" id="SM00829">
    <property type="entry name" value="PKS_ER"/>
    <property type="match status" value="1"/>
</dbReference>
<dbReference type="STRING" id="665118.SAMN02983003_0035"/>
<accession>A0A1K2HS28</accession>
<dbReference type="Gene3D" id="3.40.50.720">
    <property type="entry name" value="NAD(P)-binding Rossmann-like Domain"/>
    <property type="match status" value="1"/>
</dbReference>
<evidence type="ECO:0000256" key="2">
    <source>
        <dbReference type="ARBA" id="ARBA00008072"/>
    </source>
</evidence>
<evidence type="ECO:0000313" key="9">
    <source>
        <dbReference type="Proteomes" id="UP000183447"/>
    </source>
</evidence>
<evidence type="ECO:0000256" key="6">
    <source>
        <dbReference type="RuleBase" id="RU361277"/>
    </source>
</evidence>